<evidence type="ECO:0000313" key="2">
    <source>
        <dbReference type="EMBL" id="MDB8745002.1"/>
    </source>
</evidence>
<dbReference type="InterPro" id="IPR015943">
    <property type="entry name" value="WD40/YVTN_repeat-like_dom_sf"/>
</dbReference>
<dbReference type="InterPro" id="IPR058263">
    <property type="entry name" value="DUF7957"/>
</dbReference>
<gene>
    <name evidence="1" type="ORF">NE632_06515</name>
    <name evidence="2" type="ORF">PNU62_08250</name>
</gene>
<dbReference type="AlphaFoldDB" id="A0AAW5KLW9"/>
<dbReference type="Gene3D" id="2.130.10.10">
    <property type="entry name" value="YVTN repeat-like/Quinoprotein amine dehydrogenase"/>
    <property type="match status" value="1"/>
</dbReference>
<dbReference type="Proteomes" id="UP001206236">
    <property type="component" value="Unassembled WGS sequence"/>
</dbReference>
<dbReference type="InterPro" id="IPR011047">
    <property type="entry name" value="Quinoprotein_ADH-like_sf"/>
</dbReference>
<proteinExistence type="predicted"/>
<evidence type="ECO:0000313" key="1">
    <source>
        <dbReference type="EMBL" id="MCQ5152958.1"/>
    </source>
</evidence>
<dbReference type="SUPFAM" id="SSF50998">
    <property type="entry name" value="Quinoprotein alcohol dehydrogenase-like"/>
    <property type="match status" value="1"/>
</dbReference>
<reference evidence="1" key="1">
    <citation type="submission" date="2022-06" db="EMBL/GenBank/DDBJ databases">
        <title>Isolation of gut microbiota from human fecal samples.</title>
        <authorList>
            <person name="Pamer E.G."/>
            <person name="Barat B."/>
            <person name="Waligurski E."/>
            <person name="Medina S."/>
            <person name="Paddock L."/>
            <person name="Mostad J."/>
        </authorList>
    </citation>
    <scope>NUCLEOTIDE SEQUENCE</scope>
    <source>
        <strain evidence="1">DFI.5.57</strain>
    </source>
</reference>
<dbReference type="Proteomes" id="UP001211015">
    <property type="component" value="Unassembled WGS sequence"/>
</dbReference>
<dbReference type="EMBL" id="JAQMLV010000010">
    <property type="protein sequence ID" value="MDB8745002.1"/>
    <property type="molecule type" value="Genomic_DNA"/>
</dbReference>
<comment type="caution">
    <text evidence="1">The sequence shown here is derived from an EMBL/GenBank/DDBJ whole genome shotgun (WGS) entry which is preliminary data.</text>
</comment>
<accession>A0AAW5KLW9</accession>
<dbReference type="RefSeq" id="WP_195388652.1">
    <property type="nucleotide sequence ID" value="NZ_DBEXNJ010000092.1"/>
</dbReference>
<evidence type="ECO:0000313" key="3">
    <source>
        <dbReference type="Proteomes" id="UP001206236"/>
    </source>
</evidence>
<dbReference type="EMBL" id="JANGCN010000011">
    <property type="protein sequence ID" value="MCQ5152958.1"/>
    <property type="molecule type" value="Genomic_DNA"/>
</dbReference>
<evidence type="ECO:0008006" key="4">
    <source>
        <dbReference type="Google" id="ProtNLM"/>
    </source>
</evidence>
<dbReference type="Pfam" id="PF25857">
    <property type="entry name" value="DUF7957"/>
    <property type="match status" value="1"/>
</dbReference>
<organism evidence="1 3">
    <name type="scientific">Ruminococcus bicirculans</name>
    <name type="common">ex Wegman et al. 2014</name>
    <dbReference type="NCBI Taxonomy" id="1160721"/>
    <lineage>
        <taxon>Bacteria</taxon>
        <taxon>Bacillati</taxon>
        <taxon>Bacillota</taxon>
        <taxon>Clostridia</taxon>
        <taxon>Eubacteriales</taxon>
        <taxon>Oscillospiraceae</taxon>
        <taxon>Ruminococcus</taxon>
    </lineage>
</organism>
<protein>
    <recommendedName>
        <fullName evidence="4">WG repeat-containing protein</fullName>
    </recommendedName>
</protein>
<sequence length="118" mass="13848">MVKNIKLHKNALYINDELITFDFDIDTLIVMDDKIIVLLDIPYDSSELDNIYAVNLSGKIIWRIEKVAKKFPKLRHDPYVGISMLDDKLLARQFYGQRYLIDPATGKIIERYTVGRDW</sequence>
<name>A0AAW5KLW9_9FIRM</name>
<reference evidence="2" key="2">
    <citation type="submission" date="2023-01" db="EMBL/GenBank/DDBJ databases">
        <title>Human gut microbiome strain richness.</title>
        <authorList>
            <person name="Chen-Liaw A."/>
        </authorList>
    </citation>
    <scope>NUCLEOTIDE SEQUENCE</scope>
    <source>
        <strain evidence="2">1001275st1_F4_1001275B_160808</strain>
    </source>
</reference>